<feature type="region of interest" description="Disordered" evidence="2">
    <location>
        <begin position="1"/>
        <end position="25"/>
    </location>
</feature>
<dbReference type="GO" id="GO:0003677">
    <property type="term" value="F:DNA binding"/>
    <property type="evidence" value="ECO:0007669"/>
    <property type="project" value="UniProtKB-KW"/>
</dbReference>
<reference evidence="5" key="1">
    <citation type="submission" date="2020-09" db="EMBL/GenBank/DDBJ databases">
        <title>Sphingomonas sp., a new species isolated from pork steak.</title>
        <authorList>
            <person name="Heidler von Heilborn D."/>
        </authorList>
    </citation>
    <scope>NUCLEOTIDE SEQUENCE [LARGE SCALE GENOMIC DNA]</scope>
</reference>
<evidence type="ECO:0000313" key="4">
    <source>
        <dbReference type="EMBL" id="QQV77400.1"/>
    </source>
</evidence>
<feature type="domain" description="HTH tetR-type" evidence="3">
    <location>
        <begin position="37"/>
        <end position="76"/>
    </location>
</feature>
<dbReference type="AlphaFoldDB" id="A0A974NV42"/>
<proteinExistence type="predicted"/>
<dbReference type="EMBL" id="CP061035">
    <property type="protein sequence ID" value="QQV77400.1"/>
    <property type="molecule type" value="Genomic_DNA"/>
</dbReference>
<evidence type="ECO:0000313" key="5">
    <source>
        <dbReference type="Proteomes" id="UP000595894"/>
    </source>
</evidence>
<evidence type="ECO:0000256" key="2">
    <source>
        <dbReference type="SAM" id="MobiDB-lite"/>
    </source>
</evidence>
<sequence>MIEHRSQPGGNEPASAATSDRQPRFNRDERQADLLRHAAREVLGQGGFPISFERLACAAKVSKALVYNYFPNQYALGSALLSDALAVVDRTALRHAVAQPDVLTAARDCADLYFDLVSRHGPLLHVLLADAFLEQGPDRTTFGRASVMLLPIARRLKRELGLSSREAMVIVQLLLTIPEEAGRKVFHGDVDAELARRLCGETIVASLAALDGQTPAHVAEVAAGADFL</sequence>
<evidence type="ECO:0000256" key="1">
    <source>
        <dbReference type="ARBA" id="ARBA00023125"/>
    </source>
</evidence>
<dbReference type="RefSeq" id="WP_202093846.1">
    <property type="nucleotide sequence ID" value="NZ_CP061035.1"/>
</dbReference>
<dbReference type="InterPro" id="IPR009057">
    <property type="entry name" value="Homeodomain-like_sf"/>
</dbReference>
<gene>
    <name evidence="4" type="ORF">H5J25_00750</name>
</gene>
<evidence type="ECO:0000259" key="3">
    <source>
        <dbReference type="Pfam" id="PF00440"/>
    </source>
</evidence>
<keyword evidence="5" id="KW-1185">Reference proteome</keyword>
<dbReference type="InterPro" id="IPR001647">
    <property type="entry name" value="HTH_TetR"/>
</dbReference>
<protein>
    <submittedName>
        <fullName evidence="4">TetR/AcrR family transcriptional regulator</fullName>
    </submittedName>
</protein>
<keyword evidence="1" id="KW-0238">DNA-binding</keyword>
<dbReference type="Gene3D" id="1.10.357.10">
    <property type="entry name" value="Tetracycline Repressor, domain 2"/>
    <property type="match status" value="1"/>
</dbReference>
<name>A0A974NV42_9SPHN</name>
<dbReference type="Pfam" id="PF00440">
    <property type="entry name" value="TetR_N"/>
    <property type="match status" value="1"/>
</dbReference>
<accession>A0A974NV42</accession>
<organism evidence="4 5">
    <name type="scientific">Sphingomonas aliaeris</name>
    <dbReference type="NCBI Taxonomy" id="2759526"/>
    <lineage>
        <taxon>Bacteria</taxon>
        <taxon>Pseudomonadati</taxon>
        <taxon>Pseudomonadota</taxon>
        <taxon>Alphaproteobacteria</taxon>
        <taxon>Sphingomonadales</taxon>
        <taxon>Sphingomonadaceae</taxon>
        <taxon>Sphingomonas</taxon>
    </lineage>
</organism>
<dbReference type="Proteomes" id="UP000595894">
    <property type="component" value="Chromosome"/>
</dbReference>
<dbReference type="KEGG" id="sari:H5J25_00750"/>
<dbReference type="SUPFAM" id="SSF46689">
    <property type="entry name" value="Homeodomain-like"/>
    <property type="match status" value="1"/>
</dbReference>